<keyword evidence="3" id="KW-1185">Reference proteome</keyword>
<dbReference type="AlphaFoldDB" id="A0AAW1SAB4"/>
<proteinExistence type="predicted"/>
<organism evidence="2 3">
    <name type="scientific">Apatococcus lobatus</name>
    <dbReference type="NCBI Taxonomy" id="904363"/>
    <lineage>
        <taxon>Eukaryota</taxon>
        <taxon>Viridiplantae</taxon>
        <taxon>Chlorophyta</taxon>
        <taxon>core chlorophytes</taxon>
        <taxon>Trebouxiophyceae</taxon>
        <taxon>Chlorellales</taxon>
        <taxon>Chlorellaceae</taxon>
        <taxon>Apatococcus</taxon>
    </lineage>
</organism>
<evidence type="ECO:0000313" key="3">
    <source>
        <dbReference type="Proteomes" id="UP001438707"/>
    </source>
</evidence>
<protein>
    <submittedName>
        <fullName evidence="2">Uncharacterized protein</fullName>
    </submittedName>
</protein>
<accession>A0AAW1SAB4</accession>
<dbReference type="Proteomes" id="UP001438707">
    <property type="component" value="Unassembled WGS sequence"/>
</dbReference>
<reference evidence="2 3" key="1">
    <citation type="journal article" date="2024" name="Nat. Commun.">
        <title>Phylogenomics reveals the evolutionary origins of lichenization in chlorophyte algae.</title>
        <authorList>
            <person name="Puginier C."/>
            <person name="Libourel C."/>
            <person name="Otte J."/>
            <person name="Skaloud P."/>
            <person name="Haon M."/>
            <person name="Grisel S."/>
            <person name="Petersen M."/>
            <person name="Berrin J.G."/>
            <person name="Delaux P.M."/>
            <person name="Dal Grande F."/>
            <person name="Keller J."/>
        </authorList>
    </citation>
    <scope>NUCLEOTIDE SEQUENCE [LARGE SCALE GENOMIC DNA]</scope>
    <source>
        <strain evidence="2 3">SAG 2145</strain>
    </source>
</reference>
<gene>
    <name evidence="2" type="ORF">WJX74_001584</name>
</gene>
<feature type="region of interest" description="Disordered" evidence="1">
    <location>
        <begin position="108"/>
        <end position="131"/>
    </location>
</feature>
<evidence type="ECO:0000313" key="2">
    <source>
        <dbReference type="EMBL" id="KAK9842735.1"/>
    </source>
</evidence>
<evidence type="ECO:0000256" key="1">
    <source>
        <dbReference type="SAM" id="MobiDB-lite"/>
    </source>
</evidence>
<dbReference type="EMBL" id="JALJOS010000002">
    <property type="protein sequence ID" value="KAK9842735.1"/>
    <property type="molecule type" value="Genomic_DNA"/>
</dbReference>
<sequence>MLLSGQLRLLCDWRAPNHRRCGLPSRQVTVCSIRPEEYPRIINNIPRRLPQPHTPSIFKEFGNKQLDQILHPSPDTSQNAVVFAELVFGVLAILTAAEIGARLFGRVSPQQPTDQSLPDEPGEAARAEQSAKQQELELFRRQVVEERFRGLAWLAAASALLAWASGIPALGI</sequence>
<comment type="caution">
    <text evidence="2">The sequence shown here is derived from an EMBL/GenBank/DDBJ whole genome shotgun (WGS) entry which is preliminary data.</text>
</comment>
<name>A0AAW1SAB4_9CHLO</name>